<dbReference type="EMBL" id="HBKR01013112">
    <property type="protein sequence ID" value="CAE2299740.1"/>
    <property type="molecule type" value="Transcribed_RNA"/>
</dbReference>
<evidence type="ECO:0000313" key="1">
    <source>
        <dbReference type="EMBL" id="CAE2299740.1"/>
    </source>
</evidence>
<organism evidence="1">
    <name type="scientific">Paramoeba aestuarina</name>
    <dbReference type="NCBI Taxonomy" id="180227"/>
    <lineage>
        <taxon>Eukaryota</taxon>
        <taxon>Amoebozoa</taxon>
        <taxon>Discosea</taxon>
        <taxon>Flabellinia</taxon>
        <taxon>Dactylopodida</taxon>
        <taxon>Paramoebidae</taxon>
        <taxon>Paramoeba</taxon>
    </lineage>
</organism>
<protein>
    <submittedName>
        <fullName evidence="1">Uncharacterized protein</fullName>
    </submittedName>
</protein>
<name>A0A7S4KMM2_9EUKA</name>
<reference evidence="1" key="1">
    <citation type="submission" date="2021-01" db="EMBL/GenBank/DDBJ databases">
        <authorList>
            <person name="Corre E."/>
            <person name="Pelletier E."/>
            <person name="Niang G."/>
            <person name="Scheremetjew M."/>
            <person name="Finn R."/>
            <person name="Kale V."/>
            <person name="Holt S."/>
            <person name="Cochrane G."/>
            <person name="Meng A."/>
            <person name="Brown T."/>
            <person name="Cohen L."/>
        </authorList>
    </citation>
    <scope>NUCLEOTIDE SEQUENCE</scope>
    <source>
        <strain evidence="1">SoJaBio B1-5/56/2</strain>
    </source>
</reference>
<dbReference type="AlphaFoldDB" id="A0A7S4KMM2"/>
<gene>
    <name evidence="1" type="ORF">NAES01612_LOCUS8688</name>
</gene>
<proteinExistence type="predicted"/>
<accession>A0A7S4KMM2</accession>
<sequence length="191" mass="22522">MKEYQDFKNLTRKAERFSLQRKNNLANYAKAMSHNDYFRFNEHFIHWMFDETPYDRIFISGMRSSEVFEAFPLCSLLSFPFSFINPEEYPSNTKSDLLRKITNLPESNTSHHRHFHDFSESLMNDLRRPYVALQAFVSKLPYIFVKLGNYSDSINNVGYEHATATTFDVKLAHKFLGDFNMDDILDISLDS</sequence>